<comment type="caution">
    <text evidence="4">The sequence shown here is derived from an EMBL/GenBank/DDBJ whole genome shotgun (WGS) entry which is preliminary data.</text>
</comment>
<evidence type="ECO:0000259" key="2">
    <source>
        <dbReference type="Pfam" id="PF19755"/>
    </source>
</evidence>
<dbReference type="OrthoDB" id="1078890at2"/>
<dbReference type="RefSeq" id="WP_126678487.1">
    <property type="nucleotide sequence ID" value="NZ_RYYU01000001.1"/>
</dbReference>
<organism evidence="4 5">
    <name type="scientific">Prevotella koreensis</name>
    <dbReference type="NCBI Taxonomy" id="2490854"/>
    <lineage>
        <taxon>Bacteria</taxon>
        <taxon>Pseudomonadati</taxon>
        <taxon>Bacteroidota</taxon>
        <taxon>Bacteroidia</taxon>
        <taxon>Bacteroidales</taxon>
        <taxon>Prevotellaceae</taxon>
        <taxon>Prevotella</taxon>
    </lineage>
</organism>
<dbReference type="Proteomes" id="UP000278983">
    <property type="component" value="Unassembled WGS sequence"/>
</dbReference>
<dbReference type="PROSITE" id="PS51257">
    <property type="entry name" value="PROKAR_LIPOPROTEIN"/>
    <property type="match status" value="1"/>
</dbReference>
<evidence type="ECO:0000313" key="5">
    <source>
        <dbReference type="Proteomes" id="UP000278983"/>
    </source>
</evidence>
<proteinExistence type="predicted"/>
<evidence type="ECO:0000313" key="4">
    <source>
        <dbReference type="EMBL" id="RUL59328.1"/>
    </source>
</evidence>
<evidence type="ECO:0008006" key="6">
    <source>
        <dbReference type="Google" id="ProtNLM"/>
    </source>
</evidence>
<feature type="domain" description="DUF6242" evidence="2">
    <location>
        <begin position="49"/>
        <end position="152"/>
    </location>
</feature>
<feature type="chain" id="PRO_5018538912" description="Exo-alpha-sialidase" evidence="1">
    <location>
        <begin position="22"/>
        <end position="472"/>
    </location>
</feature>
<reference evidence="4 5" key="1">
    <citation type="submission" date="2018-12" db="EMBL/GenBank/DDBJ databases">
        <title>Genome sequencing of Prevotella sp. KCOM 3155 (= JS262).</title>
        <authorList>
            <person name="Kook J.-K."/>
            <person name="Park S.-N."/>
            <person name="Lim Y.K."/>
        </authorList>
    </citation>
    <scope>NUCLEOTIDE SEQUENCE [LARGE SCALE GENOMIC DNA]</scope>
    <source>
        <strain evidence="4 5">KCOM 3155</strain>
    </source>
</reference>
<feature type="signal peptide" evidence="1">
    <location>
        <begin position="1"/>
        <end position="21"/>
    </location>
</feature>
<sequence>MKRIISPFLIILFAAATLVSCFPDDNDKNVSYKDTAINAFAIKTMRLYKTKKSSKGEDSTYVVTVSGALFRFKIDQNKCEIYNTDSLPYGIDATKMLITATTEKNGKVGLKSIIGTDIKSITSNDTLDFSVPRTLVVMSHDGKNTREYTVKVNVHKQKANDFKWTKLDTNAEMATFKAFRAFAIGDRILAFGSDGTKTVAMQTGVNDGKSWTSVPFNFNEPLDKDAYQNIVKKGDRLYMIHNGRLMSSEDGGTWDVVSMPAVKRLVAASSSRLFAFDAEGKMSCSYDGVTWVADDIDSGQELLPTTDINYACTTLRTNKDVEHVVLVGNRDAAYTADTTAVIWGKIEDKGKYALNMPWAYYVIDNNSKYVMPRLADMSMTLCGDLLLAVGGKGIAPCKVEAFDKIYTSGDMGITWVNDARYQLPEGIDKNATAMALVTDSGNHLWIICAGTGQIWRGRLNSLGWQSALDGKK</sequence>
<dbReference type="InterPro" id="IPR058667">
    <property type="entry name" value="DUF6242_C"/>
</dbReference>
<dbReference type="SUPFAM" id="SSF110296">
    <property type="entry name" value="Oligoxyloglucan reducing end-specific cellobiohydrolase"/>
    <property type="match status" value="1"/>
</dbReference>
<dbReference type="Pfam" id="PF25852">
    <property type="entry name" value="DUF6242_C"/>
    <property type="match status" value="1"/>
</dbReference>
<protein>
    <recommendedName>
        <fullName evidence="6">Exo-alpha-sialidase</fullName>
    </recommendedName>
</protein>
<dbReference type="EMBL" id="RYYU01000001">
    <property type="protein sequence ID" value="RUL59328.1"/>
    <property type="molecule type" value="Genomic_DNA"/>
</dbReference>
<evidence type="ECO:0000259" key="3">
    <source>
        <dbReference type="Pfam" id="PF25852"/>
    </source>
</evidence>
<dbReference type="Pfam" id="PF19755">
    <property type="entry name" value="DUF6242"/>
    <property type="match status" value="1"/>
</dbReference>
<keyword evidence="5" id="KW-1185">Reference proteome</keyword>
<dbReference type="Gene3D" id="2.60.40.2340">
    <property type="match status" value="1"/>
</dbReference>
<accession>A0A3S0PUI9</accession>
<dbReference type="AlphaFoldDB" id="A0A3S0PUI9"/>
<feature type="domain" description="DUF6242" evidence="3">
    <location>
        <begin position="158"/>
        <end position="466"/>
    </location>
</feature>
<evidence type="ECO:0000256" key="1">
    <source>
        <dbReference type="SAM" id="SignalP"/>
    </source>
</evidence>
<gene>
    <name evidence="4" type="ORF">EHV08_05850</name>
</gene>
<name>A0A3S0PUI9_9BACT</name>
<keyword evidence="1" id="KW-0732">Signal</keyword>
<dbReference type="InterPro" id="IPR046209">
    <property type="entry name" value="DUF6242_N"/>
</dbReference>